<dbReference type="InterPro" id="IPR016024">
    <property type="entry name" value="ARM-type_fold"/>
</dbReference>
<dbReference type="SUPFAM" id="SSF48371">
    <property type="entry name" value="ARM repeat"/>
    <property type="match status" value="1"/>
</dbReference>
<keyword evidence="7" id="KW-1185">Reference proteome</keyword>
<proteinExistence type="predicted"/>
<dbReference type="InterPro" id="IPR036909">
    <property type="entry name" value="Cyt_c-like_dom_sf"/>
</dbReference>
<dbReference type="AlphaFoldDB" id="A0A0J1BEQ7"/>
<dbReference type="Gene3D" id="1.10.760.10">
    <property type="entry name" value="Cytochrome c-like domain"/>
    <property type="match status" value="1"/>
</dbReference>
<gene>
    <name evidence="6" type="ORF">RISK_002834</name>
</gene>
<dbReference type="STRING" id="595434.RISK_002834"/>
<evidence type="ECO:0000313" key="6">
    <source>
        <dbReference type="EMBL" id="KLU05072.1"/>
    </source>
</evidence>
<evidence type="ECO:0000256" key="3">
    <source>
        <dbReference type="ARBA" id="ARBA00023004"/>
    </source>
</evidence>
<accession>A0A0J1BEQ7</accession>
<keyword evidence="3 4" id="KW-0408">Iron</keyword>
<evidence type="ECO:0000256" key="1">
    <source>
        <dbReference type="ARBA" id="ARBA00022617"/>
    </source>
</evidence>
<evidence type="ECO:0000313" key="7">
    <source>
        <dbReference type="Proteomes" id="UP000036367"/>
    </source>
</evidence>
<dbReference type="GO" id="GO:0046872">
    <property type="term" value="F:metal ion binding"/>
    <property type="evidence" value="ECO:0007669"/>
    <property type="project" value="UniProtKB-KW"/>
</dbReference>
<dbReference type="Pfam" id="PF13646">
    <property type="entry name" value="HEAT_2"/>
    <property type="match status" value="1"/>
</dbReference>
<feature type="domain" description="Cytochrome c" evidence="5">
    <location>
        <begin position="864"/>
        <end position="997"/>
    </location>
</feature>
<reference evidence="6" key="1">
    <citation type="submission" date="2015-05" db="EMBL/GenBank/DDBJ databases">
        <title>Permanent draft genome of Rhodopirellula islandicus K833.</title>
        <authorList>
            <person name="Kizina J."/>
            <person name="Richter M."/>
            <person name="Glockner F.O."/>
            <person name="Harder J."/>
        </authorList>
    </citation>
    <scope>NUCLEOTIDE SEQUENCE [LARGE SCALE GENOMIC DNA]</scope>
    <source>
        <strain evidence="6">K833</strain>
    </source>
</reference>
<dbReference type="PANTHER" id="PTHR33546">
    <property type="entry name" value="LARGE, MULTIFUNCTIONAL SECRETED PROTEIN-RELATED"/>
    <property type="match status" value="1"/>
</dbReference>
<dbReference type="InterPro" id="IPR013427">
    <property type="entry name" value="Haem-bd_dom_put"/>
</dbReference>
<dbReference type="SUPFAM" id="SSF63829">
    <property type="entry name" value="Calcium-dependent phosphotriesterase"/>
    <property type="match status" value="1"/>
</dbReference>
<sequence>MRFRFVSFLVVVFGGIGLHSATGQEMHHVLAPTPGQTLTREESFSKVEVADPFAIELVAAEPLVMDPVDFDWGADGRLWVVEMADYPTGVDGRGEPGGRVRVLEDRDGDGTYDHSTLFADNLSTPSGVLVWREGVLVTACPDVLYLKDTTGDGGADHIEKLYSGFIEGNQQHRVNGLRWGLDNWVYLANGDSGGTVVSHRTGKSVNISGRDVRIRPDTGEIETQSGQTQFGRNRDDWGNWFGCNNPNPIFHYVLQEGYLSRNPHVVPPSVRRDIRVGDNEVFPIGPIISHCDPIHRPIGATPIFTAACGTIVYRDTLFGPEYEGATFTSEPVYNIVHARKLVPNGVTFDSIKMHGEGHEFLRSADPWSRPAGLHTGPDGALYVADMVREVIEHPEWIADDLEAQLDLRAGAELGRIYRVSPRQSPRRAFQRFDQRSVTELVGLLDSPSGWQRDLVQRMLLWQWQEIPADEQAAAKSQLRKLLSGSENTLARLHALASLAGVQEVSQADLIIALRDSHPGIRRHAIRILGEQLVAQEIESEARDSVISWDASDWQEPIERLVSDDDPMIQLQLAYTLGSFDEDWAADCLAAVALKSGADVYIRAAILSSIHAGNVERVLATWMESGQRDPTWWGTLAGLAIKLDVPSAASRMLLELESGSESADFALDWRVLVAWYESLGNTASDLDRSLDPVSLERLDRLHRSVRESVQGSGASTAERLIGMKLLGKREAQRADEIQLLASFLSPHSPIQIQQAAATRLAETNADGVPEILAAGWRSHGPALRQQILSNLITRPAWTMELLDMIERGTISANSFSGALRRQLTEHRYTKIRDRAVELLGAIDPDRAQVIEAYRPAMEWLTQGKADADRGRVVFTANCAACHVLEGKGAVIGPDLTTLTNRSADALLTAIIDPSLAVEAKYQQYQVLLDDGRAYAGLLAEETATSLKLITADGKTHSLLRNEIELLQGSSVSMMPVGLEKEIGTQQMADLLLYIQGQSSSN</sequence>
<keyword evidence="1 4" id="KW-0349">Heme</keyword>
<evidence type="ECO:0000259" key="5">
    <source>
        <dbReference type="PROSITE" id="PS51007"/>
    </source>
</evidence>
<evidence type="ECO:0000256" key="4">
    <source>
        <dbReference type="PROSITE-ProRule" id="PRU00433"/>
    </source>
</evidence>
<dbReference type="PROSITE" id="PS51007">
    <property type="entry name" value="CYTC"/>
    <property type="match status" value="1"/>
</dbReference>
<keyword evidence="2 4" id="KW-0479">Metal-binding</keyword>
<dbReference type="RefSeq" id="WP_160311435.1">
    <property type="nucleotide sequence ID" value="NZ_LECT01000023.1"/>
</dbReference>
<dbReference type="Pfam" id="PF23500">
    <property type="entry name" value="DUF7133"/>
    <property type="match status" value="1"/>
</dbReference>
<comment type="caution">
    <text evidence="6">The sequence shown here is derived from an EMBL/GenBank/DDBJ whole genome shotgun (WGS) entry which is preliminary data.</text>
</comment>
<dbReference type="EMBL" id="LECT01000023">
    <property type="protein sequence ID" value="KLU05072.1"/>
    <property type="molecule type" value="Genomic_DNA"/>
</dbReference>
<dbReference type="InterPro" id="IPR011042">
    <property type="entry name" value="6-blade_b-propeller_TolB-like"/>
</dbReference>
<dbReference type="PATRIC" id="fig|595434.4.peg.2702"/>
<dbReference type="PANTHER" id="PTHR33546:SF1">
    <property type="entry name" value="LARGE, MULTIFUNCTIONAL SECRETED PROTEIN"/>
    <property type="match status" value="1"/>
</dbReference>
<dbReference type="InterPro" id="IPR009056">
    <property type="entry name" value="Cyt_c-like_dom"/>
</dbReference>
<dbReference type="Proteomes" id="UP000036367">
    <property type="component" value="Unassembled WGS sequence"/>
</dbReference>
<dbReference type="InterPro" id="IPR011989">
    <property type="entry name" value="ARM-like"/>
</dbReference>
<dbReference type="OrthoDB" id="230287at2"/>
<dbReference type="GO" id="GO:0009055">
    <property type="term" value="F:electron transfer activity"/>
    <property type="evidence" value="ECO:0007669"/>
    <property type="project" value="InterPro"/>
</dbReference>
<dbReference type="InterPro" id="IPR013428">
    <property type="entry name" value="Membrane-bound_put_N"/>
</dbReference>
<dbReference type="NCBIfam" id="TIGR02604">
    <property type="entry name" value="Piru_Ver_Nterm"/>
    <property type="match status" value="1"/>
</dbReference>
<evidence type="ECO:0000256" key="2">
    <source>
        <dbReference type="ARBA" id="ARBA00022723"/>
    </source>
</evidence>
<dbReference type="Gene3D" id="2.120.10.30">
    <property type="entry name" value="TolB, C-terminal domain"/>
    <property type="match status" value="2"/>
</dbReference>
<dbReference type="Gene3D" id="1.25.10.10">
    <property type="entry name" value="Leucine-rich Repeat Variant"/>
    <property type="match status" value="1"/>
</dbReference>
<dbReference type="InterPro" id="IPR055557">
    <property type="entry name" value="DUF7133"/>
</dbReference>
<dbReference type="NCBIfam" id="TIGR02603">
    <property type="entry name" value="CxxCH_TIGR02603"/>
    <property type="match status" value="1"/>
</dbReference>
<name>A0A0J1BEQ7_RHOIS</name>
<protein>
    <recommendedName>
        <fullName evidence="5">Cytochrome c domain-containing protein</fullName>
    </recommendedName>
</protein>
<dbReference type="SUPFAM" id="SSF46626">
    <property type="entry name" value="Cytochrome c"/>
    <property type="match status" value="1"/>
</dbReference>
<dbReference type="GO" id="GO:0020037">
    <property type="term" value="F:heme binding"/>
    <property type="evidence" value="ECO:0007669"/>
    <property type="project" value="InterPro"/>
</dbReference>
<organism evidence="6 7">
    <name type="scientific">Rhodopirellula islandica</name>
    <dbReference type="NCBI Taxonomy" id="595434"/>
    <lineage>
        <taxon>Bacteria</taxon>
        <taxon>Pseudomonadati</taxon>
        <taxon>Planctomycetota</taxon>
        <taxon>Planctomycetia</taxon>
        <taxon>Pirellulales</taxon>
        <taxon>Pirellulaceae</taxon>
        <taxon>Rhodopirellula</taxon>
    </lineage>
</organism>
<dbReference type="Pfam" id="PF00034">
    <property type="entry name" value="Cytochrom_C"/>
    <property type="match status" value="1"/>
</dbReference>